<dbReference type="Pfam" id="PF25917">
    <property type="entry name" value="BSH_RND"/>
    <property type="match status" value="1"/>
</dbReference>
<dbReference type="OrthoDB" id="9801814at2"/>
<dbReference type="GO" id="GO:0005886">
    <property type="term" value="C:plasma membrane"/>
    <property type="evidence" value="ECO:0007669"/>
    <property type="project" value="TreeGrafter"/>
</dbReference>
<dbReference type="InterPro" id="IPR058624">
    <property type="entry name" value="MdtA-like_HH"/>
</dbReference>
<dbReference type="InterPro" id="IPR058626">
    <property type="entry name" value="MdtA-like_b-barrel"/>
</dbReference>
<dbReference type="NCBIfam" id="TIGR01730">
    <property type="entry name" value="RND_mfp"/>
    <property type="match status" value="1"/>
</dbReference>
<dbReference type="Proteomes" id="UP000198510">
    <property type="component" value="Unassembled WGS sequence"/>
</dbReference>
<dbReference type="GO" id="GO:0030313">
    <property type="term" value="C:cell envelope"/>
    <property type="evidence" value="ECO:0007669"/>
    <property type="project" value="UniProtKB-SubCell"/>
</dbReference>
<keyword evidence="9" id="KW-1185">Reference proteome</keyword>
<dbReference type="RefSeq" id="WP_089686699.1">
    <property type="nucleotide sequence ID" value="NZ_FNFO01000011.1"/>
</dbReference>
<evidence type="ECO:0000259" key="7">
    <source>
        <dbReference type="Pfam" id="PF25967"/>
    </source>
</evidence>
<dbReference type="Gene3D" id="1.10.287.470">
    <property type="entry name" value="Helix hairpin bin"/>
    <property type="match status" value="1"/>
</dbReference>
<dbReference type="InterPro" id="IPR058627">
    <property type="entry name" value="MdtA-like_C"/>
</dbReference>
<dbReference type="Gene3D" id="2.40.50.100">
    <property type="match status" value="1"/>
</dbReference>
<dbReference type="GO" id="GO:0022857">
    <property type="term" value="F:transmembrane transporter activity"/>
    <property type="evidence" value="ECO:0007669"/>
    <property type="project" value="InterPro"/>
</dbReference>
<gene>
    <name evidence="8" type="ORF">SAMN05421823_111133</name>
</gene>
<evidence type="ECO:0000256" key="2">
    <source>
        <dbReference type="ARBA" id="ARBA00009477"/>
    </source>
</evidence>
<dbReference type="STRING" id="1075417.SAMN05421823_111133"/>
<accession>A0A1G9RF79</accession>
<dbReference type="Gene3D" id="2.40.30.170">
    <property type="match status" value="1"/>
</dbReference>
<name>A0A1G9RF79_9BACT</name>
<reference evidence="8 9" key="1">
    <citation type="submission" date="2016-10" db="EMBL/GenBank/DDBJ databases">
        <authorList>
            <person name="de Groot N.N."/>
        </authorList>
    </citation>
    <scope>NUCLEOTIDE SEQUENCE [LARGE SCALE GENOMIC DNA]</scope>
    <source>
        <strain evidence="8 9">DSM 25186</strain>
    </source>
</reference>
<protein>
    <submittedName>
        <fullName evidence="8">Membrane fusion protein, multidrug efflux system</fullName>
    </submittedName>
</protein>
<comment type="subcellular location">
    <subcellularLocation>
        <location evidence="1">Cell envelope</location>
    </subcellularLocation>
</comment>
<organism evidence="8 9">
    <name type="scientific">Catalinimonas alkaloidigena</name>
    <dbReference type="NCBI Taxonomy" id="1075417"/>
    <lineage>
        <taxon>Bacteria</taxon>
        <taxon>Pseudomonadati</taxon>
        <taxon>Bacteroidota</taxon>
        <taxon>Cytophagia</taxon>
        <taxon>Cytophagales</taxon>
        <taxon>Catalimonadaceae</taxon>
        <taxon>Catalinimonas</taxon>
    </lineage>
</organism>
<evidence type="ECO:0000259" key="4">
    <source>
        <dbReference type="Pfam" id="PF25876"/>
    </source>
</evidence>
<feature type="domain" description="Multidrug resistance protein MdtA-like barrel-sandwich hybrid" evidence="5">
    <location>
        <begin position="60"/>
        <end position="195"/>
    </location>
</feature>
<keyword evidence="3" id="KW-0175">Coiled coil</keyword>
<evidence type="ECO:0000256" key="3">
    <source>
        <dbReference type="SAM" id="Coils"/>
    </source>
</evidence>
<evidence type="ECO:0000256" key="1">
    <source>
        <dbReference type="ARBA" id="ARBA00004196"/>
    </source>
</evidence>
<evidence type="ECO:0000313" key="8">
    <source>
        <dbReference type="EMBL" id="SDM21740.1"/>
    </source>
</evidence>
<dbReference type="Pfam" id="PF25944">
    <property type="entry name" value="Beta-barrel_RND"/>
    <property type="match status" value="1"/>
</dbReference>
<dbReference type="SUPFAM" id="SSF111369">
    <property type="entry name" value="HlyD-like secretion proteins"/>
    <property type="match status" value="1"/>
</dbReference>
<dbReference type="PANTHER" id="PTHR30158">
    <property type="entry name" value="ACRA/E-RELATED COMPONENT OF DRUG EFFLUX TRANSPORTER"/>
    <property type="match status" value="1"/>
</dbReference>
<feature type="domain" description="Multidrug resistance protein MdtA-like alpha-helical hairpin" evidence="4">
    <location>
        <begin position="100"/>
        <end position="169"/>
    </location>
</feature>
<dbReference type="GO" id="GO:0046677">
    <property type="term" value="P:response to antibiotic"/>
    <property type="evidence" value="ECO:0007669"/>
    <property type="project" value="TreeGrafter"/>
</dbReference>
<feature type="domain" description="Multidrug resistance protein MdtA-like C-terminal permuted SH3" evidence="7">
    <location>
        <begin position="293"/>
        <end position="353"/>
    </location>
</feature>
<dbReference type="Pfam" id="PF25876">
    <property type="entry name" value="HH_MFP_RND"/>
    <property type="match status" value="1"/>
</dbReference>
<feature type="coiled-coil region" evidence="3">
    <location>
        <begin position="93"/>
        <end position="165"/>
    </location>
</feature>
<dbReference type="EMBL" id="FNFO01000011">
    <property type="protein sequence ID" value="SDM21740.1"/>
    <property type="molecule type" value="Genomic_DNA"/>
</dbReference>
<evidence type="ECO:0000259" key="5">
    <source>
        <dbReference type="Pfam" id="PF25917"/>
    </source>
</evidence>
<evidence type="ECO:0000313" key="9">
    <source>
        <dbReference type="Proteomes" id="UP000198510"/>
    </source>
</evidence>
<comment type="similarity">
    <text evidence="2">Belongs to the membrane fusion protein (MFP) (TC 8.A.1) family.</text>
</comment>
<dbReference type="Pfam" id="PF25967">
    <property type="entry name" value="RND-MFP_C"/>
    <property type="match status" value="1"/>
</dbReference>
<dbReference type="InterPro" id="IPR006143">
    <property type="entry name" value="RND_pump_MFP"/>
</dbReference>
<dbReference type="AlphaFoldDB" id="A0A1G9RF79"/>
<dbReference type="Gene3D" id="2.40.420.20">
    <property type="match status" value="1"/>
</dbReference>
<dbReference type="PROSITE" id="PS51257">
    <property type="entry name" value="PROKAR_LIPOPROTEIN"/>
    <property type="match status" value="1"/>
</dbReference>
<feature type="domain" description="Multidrug resistance protein MdtA-like beta-barrel" evidence="6">
    <location>
        <begin position="205"/>
        <end position="288"/>
    </location>
</feature>
<sequence length="380" mass="42390">MKRVAWIETLIVTTFLAACNANSHVTTEETSDQSLPVTELILKDTTLHHEYVTDIQAVQNVEIRARVPGFLEDIYVDEGQQVKKGQPLFRINAEEYKAQEAKANANLESAIAEAKATELEVDRVRILVDKDIISQSELEVAKAKNQAARARIEEARSAASNAAIRLSYTYIRAPFDGLIDRIPLKVGSLIEEGTLLTTVSDISSIYAYFNVSEREYLEYTKSRLEDRVNSSNVVNLVLADGTRYPYEGKVETMEGEFEASTGSIAFRAHFPNPEQMLKHGATGKVRLTNKIKDALIVPQKAVFEIQDKNYVFVVDSTNTVRMQSFSPASRFSYFYIVNSGLKPGDRVVYEGVQSIRDGAVIKPEFVVMDSLLASAPRTAF</sequence>
<proteinExistence type="inferred from homology"/>
<dbReference type="InterPro" id="IPR058625">
    <property type="entry name" value="MdtA-like_BSH"/>
</dbReference>
<evidence type="ECO:0000259" key="6">
    <source>
        <dbReference type="Pfam" id="PF25944"/>
    </source>
</evidence>
<dbReference type="PANTHER" id="PTHR30158:SF23">
    <property type="entry name" value="MULTIDRUG RESISTANCE PROTEIN MEXA"/>
    <property type="match status" value="1"/>
</dbReference>